<gene>
    <name evidence="1" type="ORF">BV25DRAFT_1913732</name>
</gene>
<comment type="caution">
    <text evidence="1">The sequence shown here is derived from an EMBL/GenBank/DDBJ whole genome shotgun (WGS) entry which is preliminary data.</text>
</comment>
<reference evidence="1" key="1">
    <citation type="submission" date="2021-03" db="EMBL/GenBank/DDBJ databases">
        <authorList>
            <consortium name="DOE Joint Genome Institute"/>
            <person name="Ahrendt S."/>
            <person name="Looney B.P."/>
            <person name="Miyauchi S."/>
            <person name="Morin E."/>
            <person name="Drula E."/>
            <person name="Courty P.E."/>
            <person name="Chicoki N."/>
            <person name="Fauchery L."/>
            <person name="Kohler A."/>
            <person name="Kuo A."/>
            <person name="Labutti K."/>
            <person name="Pangilinan J."/>
            <person name="Lipzen A."/>
            <person name="Riley R."/>
            <person name="Andreopoulos W."/>
            <person name="He G."/>
            <person name="Johnson J."/>
            <person name="Barry K.W."/>
            <person name="Grigoriev I.V."/>
            <person name="Nagy L."/>
            <person name="Hibbett D."/>
            <person name="Henrissat B."/>
            <person name="Matheny P.B."/>
            <person name="Labbe J."/>
            <person name="Martin F."/>
        </authorList>
    </citation>
    <scope>NUCLEOTIDE SEQUENCE</scope>
    <source>
        <strain evidence="1">HHB10654</strain>
    </source>
</reference>
<reference evidence="1" key="2">
    <citation type="journal article" date="2022" name="New Phytol.">
        <title>Evolutionary transition to the ectomycorrhizal habit in the genomes of a hyperdiverse lineage of mushroom-forming fungi.</title>
        <authorList>
            <person name="Looney B."/>
            <person name="Miyauchi S."/>
            <person name="Morin E."/>
            <person name="Drula E."/>
            <person name="Courty P.E."/>
            <person name="Kohler A."/>
            <person name="Kuo A."/>
            <person name="LaButti K."/>
            <person name="Pangilinan J."/>
            <person name="Lipzen A."/>
            <person name="Riley R."/>
            <person name="Andreopoulos W."/>
            <person name="He G."/>
            <person name="Johnson J."/>
            <person name="Nolan M."/>
            <person name="Tritt A."/>
            <person name="Barry K.W."/>
            <person name="Grigoriev I.V."/>
            <person name="Nagy L.G."/>
            <person name="Hibbett D."/>
            <person name="Henrissat B."/>
            <person name="Matheny P.B."/>
            <person name="Labbe J."/>
            <person name="Martin F.M."/>
        </authorList>
    </citation>
    <scope>NUCLEOTIDE SEQUENCE</scope>
    <source>
        <strain evidence="1">HHB10654</strain>
    </source>
</reference>
<protein>
    <submittedName>
        <fullName evidence="1">Uncharacterized protein</fullName>
    </submittedName>
</protein>
<name>A0ACB8TAM1_9AGAM</name>
<dbReference type="EMBL" id="MU277196">
    <property type="protein sequence ID" value="KAI0065091.1"/>
    <property type="molecule type" value="Genomic_DNA"/>
</dbReference>
<sequence length="248" mass="26740">MSPPVQRRRSVDSSSSWDEVQAEDRNLADIKQPVPPSGAQVPSFPEPEPSPSSASFKEAGSGPSGDRGLFSGLHSPHFNEKPPAYSAHQAIPPSGFRVPLGPGTPFPPPQQAGNPPFRDADGRSPVFIGSAIFPNSVHPCKINPNLQPPCRVPYGGGEHEHHGRYDLLPFTPDTMEFVRTSHGRIPLGRRPVEGGYEDHGAKLYHAIAQVQGVMVPGKTAEHLGGCNIAFGGGEHIIRDNYEILCWRS</sequence>
<organism evidence="1 2">
    <name type="scientific">Artomyces pyxidatus</name>
    <dbReference type="NCBI Taxonomy" id="48021"/>
    <lineage>
        <taxon>Eukaryota</taxon>
        <taxon>Fungi</taxon>
        <taxon>Dikarya</taxon>
        <taxon>Basidiomycota</taxon>
        <taxon>Agaricomycotina</taxon>
        <taxon>Agaricomycetes</taxon>
        <taxon>Russulales</taxon>
        <taxon>Auriscalpiaceae</taxon>
        <taxon>Artomyces</taxon>
    </lineage>
</organism>
<evidence type="ECO:0000313" key="2">
    <source>
        <dbReference type="Proteomes" id="UP000814140"/>
    </source>
</evidence>
<dbReference type="Proteomes" id="UP000814140">
    <property type="component" value="Unassembled WGS sequence"/>
</dbReference>
<proteinExistence type="predicted"/>
<accession>A0ACB8TAM1</accession>
<keyword evidence="2" id="KW-1185">Reference proteome</keyword>
<evidence type="ECO:0000313" key="1">
    <source>
        <dbReference type="EMBL" id="KAI0065091.1"/>
    </source>
</evidence>